<protein>
    <submittedName>
        <fullName evidence="2">Uncharacterized protein</fullName>
    </submittedName>
</protein>
<reference evidence="2 3" key="1">
    <citation type="journal article" date="2023" name="Plants (Basel)">
        <title>Bridging the Gap: Combining Genomics and Transcriptomics Approaches to Understand Stylosanthes scabra, an Orphan Legume from the Brazilian Caatinga.</title>
        <authorList>
            <person name="Ferreira-Neto J.R.C."/>
            <person name="da Silva M.D."/>
            <person name="Binneck E."/>
            <person name="de Melo N.F."/>
            <person name="da Silva R.H."/>
            <person name="de Melo A.L.T.M."/>
            <person name="Pandolfi V."/>
            <person name="Bustamante F.O."/>
            <person name="Brasileiro-Vidal A.C."/>
            <person name="Benko-Iseppon A.M."/>
        </authorList>
    </citation>
    <scope>NUCLEOTIDE SEQUENCE [LARGE SCALE GENOMIC DNA]</scope>
    <source>
        <tissue evidence="2">Leaves</tissue>
    </source>
</reference>
<evidence type="ECO:0000313" key="2">
    <source>
        <dbReference type="EMBL" id="MED6184642.1"/>
    </source>
</evidence>
<comment type="caution">
    <text evidence="2">The sequence shown here is derived from an EMBL/GenBank/DDBJ whole genome shotgun (WGS) entry which is preliminary data.</text>
</comment>
<sequence length="200" mass="23063">MAEEVTLYSIHIDGEILTDHNGSVIFSSTNPIFTHLPFEVQCLATLRNFVLNTVDEQQTKRVKTIYYIYPMDEDDTFIFKRYRLRQEDDVRLIQKWHHHFPTIILLKLLVVLVDIGGSSALEVGLDTQSSGAARTNIRRLMVDLNMPLEGSIHDSNPEINEPTEGNDEEDFESHERSMHVILQCTLITLILMVRRLKLSL</sequence>
<gene>
    <name evidence="2" type="ORF">PIB30_049459</name>
</gene>
<keyword evidence="3" id="KW-1185">Reference proteome</keyword>
<accession>A0ABU6WFJ9</accession>
<evidence type="ECO:0000313" key="3">
    <source>
        <dbReference type="Proteomes" id="UP001341840"/>
    </source>
</evidence>
<dbReference type="EMBL" id="JASCZI010181575">
    <property type="protein sequence ID" value="MED6184642.1"/>
    <property type="molecule type" value="Genomic_DNA"/>
</dbReference>
<evidence type="ECO:0000256" key="1">
    <source>
        <dbReference type="SAM" id="MobiDB-lite"/>
    </source>
</evidence>
<organism evidence="2 3">
    <name type="scientific">Stylosanthes scabra</name>
    <dbReference type="NCBI Taxonomy" id="79078"/>
    <lineage>
        <taxon>Eukaryota</taxon>
        <taxon>Viridiplantae</taxon>
        <taxon>Streptophyta</taxon>
        <taxon>Embryophyta</taxon>
        <taxon>Tracheophyta</taxon>
        <taxon>Spermatophyta</taxon>
        <taxon>Magnoliopsida</taxon>
        <taxon>eudicotyledons</taxon>
        <taxon>Gunneridae</taxon>
        <taxon>Pentapetalae</taxon>
        <taxon>rosids</taxon>
        <taxon>fabids</taxon>
        <taxon>Fabales</taxon>
        <taxon>Fabaceae</taxon>
        <taxon>Papilionoideae</taxon>
        <taxon>50 kb inversion clade</taxon>
        <taxon>dalbergioids sensu lato</taxon>
        <taxon>Dalbergieae</taxon>
        <taxon>Pterocarpus clade</taxon>
        <taxon>Stylosanthes</taxon>
    </lineage>
</organism>
<dbReference type="Proteomes" id="UP001341840">
    <property type="component" value="Unassembled WGS sequence"/>
</dbReference>
<proteinExistence type="predicted"/>
<feature type="region of interest" description="Disordered" evidence="1">
    <location>
        <begin position="150"/>
        <end position="172"/>
    </location>
</feature>
<name>A0ABU6WFJ9_9FABA</name>